<dbReference type="Gene3D" id="3.40.190.10">
    <property type="entry name" value="Periplasmic binding protein-like II"/>
    <property type="match status" value="2"/>
</dbReference>
<evidence type="ECO:0000259" key="6">
    <source>
        <dbReference type="PROSITE" id="PS50931"/>
    </source>
</evidence>
<dbReference type="Pfam" id="PF00126">
    <property type="entry name" value="HTH_1"/>
    <property type="match status" value="1"/>
</dbReference>
<dbReference type="InterPro" id="IPR005119">
    <property type="entry name" value="LysR_subst-bd"/>
</dbReference>
<dbReference type="AlphaFoldDB" id="A0A402CGZ6"/>
<dbReference type="Proteomes" id="UP000287519">
    <property type="component" value="Unassembled WGS sequence"/>
</dbReference>
<dbReference type="PROSITE" id="PS50931">
    <property type="entry name" value="HTH_LYSR"/>
    <property type="match status" value="1"/>
</dbReference>
<evidence type="ECO:0000313" key="7">
    <source>
        <dbReference type="EMBL" id="GCE42896.1"/>
    </source>
</evidence>
<keyword evidence="8" id="KW-1185">Reference proteome</keyword>
<keyword evidence="3" id="KW-0238">DNA-binding</keyword>
<gene>
    <name evidence="7" type="ORF">Rhow_007025</name>
</gene>
<dbReference type="Pfam" id="PF03466">
    <property type="entry name" value="LysR_substrate"/>
    <property type="match status" value="1"/>
</dbReference>
<evidence type="ECO:0000313" key="8">
    <source>
        <dbReference type="Proteomes" id="UP000287519"/>
    </source>
</evidence>
<dbReference type="Gene3D" id="1.10.10.10">
    <property type="entry name" value="Winged helix-like DNA-binding domain superfamily/Winged helix DNA-binding domain"/>
    <property type="match status" value="1"/>
</dbReference>
<keyword evidence="4" id="KW-0010">Activator</keyword>
<dbReference type="PRINTS" id="PR00039">
    <property type="entry name" value="HTHLYSR"/>
</dbReference>
<dbReference type="PANTHER" id="PTHR30346:SF0">
    <property type="entry name" value="HCA OPERON TRANSCRIPTIONAL ACTIVATOR HCAR"/>
    <property type="match status" value="1"/>
</dbReference>
<dbReference type="FunFam" id="1.10.10.10:FF:000001">
    <property type="entry name" value="LysR family transcriptional regulator"/>
    <property type="match status" value="1"/>
</dbReference>
<dbReference type="InterPro" id="IPR036388">
    <property type="entry name" value="WH-like_DNA-bd_sf"/>
</dbReference>
<dbReference type="PANTHER" id="PTHR30346">
    <property type="entry name" value="TRANSCRIPTIONAL DUAL REGULATOR HCAR-RELATED"/>
    <property type="match status" value="1"/>
</dbReference>
<dbReference type="EMBL" id="BHYM01000062">
    <property type="protein sequence ID" value="GCE42896.1"/>
    <property type="molecule type" value="Genomic_DNA"/>
</dbReference>
<dbReference type="GO" id="GO:0003677">
    <property type="term" value="F:DNA binding"/>
    <property type="evidence" value="ECO:0007669"/>
    <property type="project" value="UniProtKB-KW"/>
</dbReference>
<comment type="caution">
    <text evidence="7">The sequence shown here is derived from an EMBL/GenBank/DDBJ whole genome shotgun (WGS) entry which is preliminary data.</text>
</comment>
<evidence type="ECO:0000256" key="1">
    <source>
        <dbReference type="ARBA" id="ARBA00009437"/>
    </source>
</evidence>
<dbReference type="GO" id="GO:0032993">
    <property type="term" value="C:protein-DNA complex"/>
    <property type="evidence" value="ECO:0007669"/>
    <property type="project" value="TreeGrafter"/>
</dbReference>
<evidence type="ECO:0000256" key="4">
    <source>
        <dbReference type="ARBA" id="ARBA00023159"/>
    </source>
</evidence>
<evidence type="ECO:0000256" key="3">
    <source>
        <dbReference type="ARBA" id="ARBA00023125"/>
    </source>
</evidence>
<keyword evidence="5" id="KW-0804">Transcription</keyword>
<keyword evidence="2" id="KW-0805">Transcription regulation</keyword>
<dbReference type="OrthoDB" id="3176554at2"/>
<evidence type="ECO:0000256" key="2">
    <source>
        <dbReference type="ARBA" id="ARBA00023015"/>
    </source>
</evidence>
<dbReference type="SUPFAM" id="SSF53850">
    <property type="entry name" value="Periplasmic binding protein-like II"/>
    <property type="match status" value="1"/>
</dbReference>
<dbReference type="InterPro" id="IPR036390">
    <property type="entry name" value="WH_DNA-bd_sf"/>
</dbReference>
<reference evidence="7 8" key="1">
    <citation type="submission" date="2018-11" db="EMBL/GenBank/DDBJ databases">
        <title>Microbial catabolism of amino acid.</title>
        <authorList>
            <person name="Hibi M."/>
            <person name="Ogawa J."/>
        </authorList>
    </citation>
    <scope>NUCLEOTIDE SEQUENCE [LARGE SCALE GENOMIC DNA]</scope>
    <source>
        <strain evidence="7 8">C31-06</strain>
    </source>
</reference>
<feature type="domain" description="HTH lysR-type" evidence="6">
    <location>
        <begin position="2"/>
        <end position="59"/>
    </location>
</feature>
<comment type="similarity">
    <text evidence="1">Belongs to the LysR transcriptional regulatory family.</text>
</comment>
<sequence>MFSLNQLTQFVAVAEEMHFGRAANRLRMTQPPLSRQIQLLEKDLDVLLFDRSSRAVKLTPAGKAFLADARRLLQQSERVALSVRKTSQGRTGILRVGFTGGSVYSGLETVLTSAQATIEDVEVELRELVTMDQLEALSEGSLDLGLVRPPVTRPDLASHPLLREPLVVAIPTEHELAGLTRPVDVTDLHGVDVVMYTPIESRYFFELLSSVFHEASVAPVVVQYMHQFHSMLALVNLGWGLALVPESASKMHFDGVTYRPLTTPRPAQVELDLVWRIDNENPALARLLAKLVAETPVDPAPRGAESDT</sequence>
<protein>
    <submittedName>
        <fullName evidence="7">Transcriptional regulatory protein</fullName>
    </submittedName>
</protein>
<dbReference type="RefSeq" id="WP_124394745.1">
    <property type="nucleotide sequence ID" value="NZ_BHYM01000062.1"/>
</dbReference>
<accession>A0A402CGZ6</accession>
<dbReference type="GO" id="GO:0003700">
    <property type="term" value="F:DNA-binding transcription factor activity"/>
    <property type="evidence" value="ECO:0007669"/>
    <property type="project" value="InterPro"/>
</dbReference>
<name>A0A402CGZ6_RHOWR</name>
<evidence type="ECO:0000256" key="5">
    <source>
        <dbReference type="ARBA" id="ARBA00023163"/>
    </source>
</evidence>
<organism evidence="7 8">
    <name type="scientific">Rhodococcus wratislaviensis</name>
    <name type="common">Tsukamurella wratislaviensis</name>
    <dbReference type="NCBI Taxonomy" id="44752"/>
    <lineage>
        <taxon>Bacteria</taxon>
        <taxon>Bacillati</taxon>
        <taxon>Actinomycetota</taxon>
        <taxon>Actinomycetes</taxon>
        <taxon>Mycobacteriales</taxon>
        <taxon>Nocardiaceae</taxon>
        <taxon>Rhodococcus</taxon>
    </lineage>
</organism>
<dbReference type="InterPro" id="IPR000847">
    <property type="entry name" value="LysR_HTH_N"/>
</dbReference>
<proteinExistence type="inferred from homology"/>
<dbReference type="SUPFAM" id="SSF46785">
    <property type="entry name" value="Winged helix' DNA-binding domain"/>
    <property type="match status" value="1"/>
</dbReference>